<dbReference type="EMBL" id="CP073587">
    <property type="protein sequence ID" value="QUN04801.1"/>
    <property type="molecule type" value="Genomic_DNA"/>
</dbReference>
<dbReference type="Gene3D" id="6.10.340.10">
    <property type="match status" value="1"/>
</dbReference>
<evidence type="ECO:0000313" key="6">
    <source>
        <dbReference type="EMBL" id="QUN04801.1"/>
    </source>
</evidence>
<evidence type="ECO:0000259" key="4">
    <source>
        <dbReference type="PROSITE" id="PS50885"/>
    </source>
</evidence>
<dbReference type="Proteomes" id="UP000679575">
    <property type="component" value="Chromosome"/>
</dbReference>
<dbReference type="SMART" id="SM00267">
    <property type="entry name" value="GGDEF"/>
    <property type="match status" value="1"/>
</dbReference>
<keyword evidence="3" id="KW-0812">Transmembrane</keyword>
<dbReference type="Pfam" id="PF05228">
    <property type="entry name" value="CHASE4"/>
    <property type="match status" value="1"/>
</dbReference>
<proteinExistence type="predicted"/>
<dbReference type="InterPro" id="IPR000160">
    <property type="entry name" value="GGDEF_dom"/>
</dbReference>
<protein>
    <recommendedName>
        <fullName evidence="1">diguanylate cyclase</fullName>
        <ecNumber evidence="1">2.7.7.65</ecNumber>
    </recommendedName>
</protein>
<dbReference type="InterPro" id="IPR043128">
    <property type="entry name" value="Rev_trsase/Diguanyl_cyclase"/>
</dbReference>
<keyword evidence="3" id="KW-1133">Transmembrane helix</keyword>
<dbReference type="PROSITE" id="PS50887">
    <property type="entry name" value="GGDEF"/>
    <property type="match status" value="1"/>
</dbReference>
<keyword evidence="6" id="KW-0808">Transferase</keyword>
<name>A0ABX7YR71_9GAMM</name>
<keyword evidence="3" id="KW-0472">Membrane</keyword>
<sequence length="531" mass="59789">MMKRSSLRSQILFAAALACFAILSAQVTIRYLWTIPQFAELARYNDKLDLLRLKAAINAQLRKLQNFAYDNGVWDEVYQKAQSGDRQWFQQSFMIQRSLQKLSINGLYFYNNSGQLLAGMSIDNDGQLLDVKMLTQPSLMAKSLLIHPNEIVANQLKPITKTNFITINNAPAVVISQSLAPSNEIGPNAGTLVLWHYIDQQFISEMLPSAHDNIFIIPPEKVGNIANDISANLQTDDVQVKLHDKSLYLGILGIDNQLLLAIKVPQSPRLYDEELFNPALIAGIVVSIFTLFLLYLFISRKLVNPIRNLLKTISYVNFSNDYTARTNLTGHNEIHKLGRLIDRMFDLVERQQRKLTQKNQQLQNLSNTDALTGLANRRYLDEYLTALHSAGANRKQPLAMLVVDVDYFKRYNDFYGHALGDKVLQQVATTFQESTHRATDLVCRYGGEEFVLVLENTSKEEAVTVANHLCHAVEALGIPHQTSANTNVITISIGIAAKPADEIIECETLFAWADAALYIAKENGRNRYEIA</sequence>
<dbReference type="PROSITE" id="PS51257">
    <property type="entry name" value="PROKAR_LIPOPROTEIN"/>
    <property type="match status" value="1"/>
</dbReference>
<organism evidence="6 7">
    <name type="scientific">Shewanella yunxiaonensis</name>
    <dbReference type="NCBI Taxonomy" id="2829809"/>
    <lineage>
        <taxon>Bacteria</taxon>
        <taxon>Pseudomonadati</taxon>
        <taxon>Pseudomonadota</taxon>
        <taxon>Gammaproteobacteria</taxon>
        <taxon>Alteromonadales</taxon>
        <taxon>Shewanellaceae</taxon>
        <taxon>Shewanella</taxon>
    </lineage>
</organism>
<feature type="domain" description="HAMP" evidence="4">
    <location>
        <begin position="300"/>
        <end position="353"/>
    </location>
</feature>
<feature type="transmembrane region" description="Helical" evidence="3">
    <location>
        <begin position="275"/>
        <end position="298"/>
    </location>
</feature>
<dbReference type="GO" id="GO:0052621">
    <property type="term" value="F:diguanylate cyclase activity"/>
    <property type="evidence" value="ECO:0007669"/>
    <property type="project" value="UniProtKB-EC"/>
</dbReference>
<dbReference type="InterPro" id="IPR050469">
    <property type="entry name" value="Diguanylate_Cyclase"/>
</dbReference>
<dbReference type="PANTHER" id="PTHR45138">
    <property type="entry name" value="REGULATORY COMPONENTS OF SENSORY TRANSDUCTION SYSTEM"/>
    <property type="match status" value="1"/>
</dbReference>
<dbReference type="Gene3D" id="3.30.70.270">
    <property type="match status" value="1"/>
</dbReference>
<keyword evidence="6" id="KW-0548">Nucleotidyltransferase</keyword>
<reference evidence="6 7" key="1">
    <citation type="submission" date="2021-04" db="EMBL/GenBank/DDBJ databases">
        <title>Novel species identification of genus Shewanella.</title>
        <authorList>
            <person name="Liu G."/>
        </authorList>
    </citation>
    <scope>NUCLEOTIDE SEQUENCE [LARGE SCALE GENOMIC DNA]</scope>
    <source>
        <strain evidence="6 7">FJAT-54481</strain>
    </source>
</reference>
<feature type="domain" description="GGDEF" evidence="5">
    <location>
        <begin position="396"/>
        <end position="531"/>
    </location>
</feature>
<gene>
    <name evidence="6" type="ORF">KDN34_11125</name>
</gene>
<evidence type="ECO:0000256" key="3">
    <source>
        <dbReference type="SAM" id="Phobius"/>
    </source>
</evidence>
<evidence type="ECO:0000256" key="2">
    <source>
        <dbReference type="ARBA" id="ARBA00034247"/>
    </source>
</evidence>
<dbReference type="RefSeq" id="WP_212593854.1">
    <property type="nucleotide sequence ID" value="NZ_CP073587.1"/>
</dbReference>
<evidence type="ECO:0000313" key="7">
    <source>
        <dbReference type="Proteomes" id="UP000679575"/>
    </source>
</evidence>
<dbReference type="Pfam" id="PF00990">
    <property type="entry name" value="GGDEF"/>
    <property type="match status" value="1"/>
</dbReference>
<accession>A0ABX7YR71</accession>
<dbReference type="PROSITE" id="PS50885">
    <property type="entry name" value="HAMP"/>
    <property type="match status" value="1"/>
</dbReference>
<dbReference type="EC" id="2.7.7.65" evidence="1"/>
<evidence type="ECO:0000259" key="5">
    <source>
        <dbReference type="PROSITE" id="PS50887"/>
    </source>
</evidence>
<evidence type="ECO:0000256" key="1">
    <source>
        <dbReference type="ARBA" id="ARBA00012528"/>
    </source>
</evidence>
<keyword evidence="7" id="KW-1185">Reference proteome</keyword>
<dbReference type="CDD" id="cd01949">
    <property type="entry name" value="GGDEF"/>
    <property type="match status" value="1"/>
</dbReference>
<dbReference type="PANTHER" id="PTHR45138:SF9">
    <property type="entry name" value="DIGUANYLATE CYCLASE DGCM-RELATED"/>
    <property type="match status" value="1"/>
</dbReference>
<dbReference type="SUPFAM" id="SSF55073">
    <property type="entry name" value="Nucleotide cyclase"/>
    <property type="match status" value="1"/>
</dbReference>
<dbReference type="InterPro" id="IPR007892">
    <property type="entry name" value="CHASE4"/>
</dbReference>
<dbReference type="InterPro" id="IPR029787">
    <property type="entry name" value="Nucleotide_cyclase"/>
</dbReference>
<dbReference type="InterPro" id="IPR003660">
    <property type="entry name" value="HAMP_dom"/>
</dbReference>
<comment type="catalytic activity">
    <reaction evidence="2">
        <text>2 GTP = 3',3'-c-di-GMP + 2 diphosphate</text>
        <dbReference type="Rhea" id="RHEA:24898"/>
        <dbReference type="ChEBI" id="CHEBI:33019"/>
        <dbReference type="ChEBI" id="CHEBI:37565"/>
        <dbReference type="ChEBI" id="CHEBI:58805"/>
        <dbReference type="EC" id="2.7.7.65"/>
    </reaction>
</comment>
<dbReference type="NCBIfam" id="TIGR00254">
    <property type="entry name" value="GGDEF"/>
    <property type="match status" value="1"/>
</dbReference>